<protein>
    <recommendedName>
        <fullName evidence="1">Chalcone isomerase domain-containing protein</fullName>
    </recommendedName>
</protein>
<evidence type="ECO:0000313" key="2">
    <source>
        <dbReference type="EMBL" id="KOO05394.1"/>
    </source>
</evidence>
<reference evidence="3" key="1">
    <citation type="submission" date="2015-08" db="EMBL/GenBank/DDBJ databases">
        <title>Vibrio galatheae sp. nov., a novel member of the Vibrionaceae family isolated from the Solomon Islands.</title>
        <authorList>
            <person name="Giubergia S."/>
            <person name="Machado H."/>
            <person name="Mateiu R.V."/>
            <person name="Gram L."/>
        </authorList>
    </citation>
    <scope>NUCLEOTIDE SEQUENCE [LARGE SCALE GENOMIC DNA]</scope>
    <source>
        <strain evidence="3">DSM 19584</strain>
    </source>
</reference>
<dbReference type="STRING" id="693.AKJ17_00930"/>
<evidence type="ECO:0000313" key="3">
    <source>
        <dbReference type="Proteomes" id="UP000037515"/>
    </source>
</evidence>
<dbReference type="AlphaFoldDB" id="A0A0M0HTK2"/>
<sequence length="184" mass="21228">MNLRKIALAFSVFGCTMYVDVTSALGVDERENWKSWQPVGQAQLKVLFFDIYQSTLLSPDGLYRRSEDITPHPLALSIHYQRDISQKQLIDATDEQWEILGYSASDRSAWIRQLESIFPDIEQGQKLAYVTDGKVGHFYYDRYGQFVPIGAVDNETLNDAFLAIWLSPETQYPNLRRRLIGEKQ</sequence>
<proteinExistence type="predicted"/>
<dbReference type="Proteomes" id="UP000037515">
    <property type="component" value="Unassembled WGS sequence"/>
</dbReference>
<dbReference type="EMBL" id="LHPJ01000001">
    <property type="protein sequence ID" value="KOO05394.1"/>
    <property type="molecule type" value="Genomic_DNA"/>
</dbReference>
<dbReference type="PATRIC" id="fig|693.5.peg.189"/>
<accession>A0A0M0HTK2</accession>
<evidence type="ECO:0000259" key="1">
    <source>
        <dbReference type="Pfam" id="PF16036"/>
    </source>
</evidence>
<keyword evidence="3" id="KW-1185">Reference proteome</keyword>
<gene>
    <name evidence="2" type="ORF">AKJ17_00930</name>
</gene>
<comment type="caution">
    <text evidence="2">The sequence shown here is derived from an EMBL/GenBank/DDBJ whole genome shotgun (WGS) entry which is preliminary data.</text>
</comment>
<dbReference type="RefSeq" id="WP_053393906.1">
    <property type="nucleotide sequence ID" value="NZ_LHPJ01000001.1"/>
</dbReference>
<feature type="domain" description="Chalcone isomerase" evidence="1">
    <location>
        <begin position="45"/>
        <end position="181"/>
    </location>
</feature>
<dbReference type="Pfam" id="PF16036">
    <property type="entry name" value="Chalcone_3"/>
    <property type="match status" value="1"/>
</dbReference>
<name>A0A0M0HTK2_VIBNE</name>
<organism evidence="2 3">
    <name type="scientific">Vibrio nereis</name>
    <dbReference type="NCBI Taxonomy" id="693"/>
    <lineage>
        <taxon>Bacteria</taxon>
        <taxon>Pseudomonadati</taxon>
        <taxon>Pseudomonadota</taxon>
        <taxon>Gammaproteobacteria</taxon>
        <taxon>Vibrionales</taxon>
        <taxon>Vibrionaceae</taxon>
        <taxon>Vibrio</taxon>
    </lineage>
</organism>
<dbReference type="InterPro" id="IPR016087">
    <property type="entry name" value="Chalcone_isomerase"/>
</dbReference>